<gene>
    <name evidence="1" type="ORF">MFLAVUS_001550</name>
</gene>
<name>A0ABP9YMT3_9FUNG</name>
<comment type="caution">
    <text evidence="1">The sequence shown here is derived from an EMBL/GenBank/DDBJ whole genome shotgun (WGS) entry which is preliminary data.</text>
</comment>
<dbReference type="EMBL" id="BAABUK010000003">
    <property type="protein sequence ID" value="GAA5808166.1"/>
    <property type="molecule type" value="Genomic_DNA"/>
</dbReference>
<keyword evidence="2" id="KW-1185">Reference proteome</keyword>
<sequence>MAFWQERVRTATVAQSRTSYSSFVDSSTPENQIAYDLNIDRNLNFIETESADEALESSSAAMTPLIDNNASSSTINNQMPTTSWIIGNINTTNLFPQYRRHVNTIDLFFPLETSPAKMKIFGQRTLSDVWNQVLGEMMPVNAAKISDSYFINVIDIIETVDSKAISGREGKRDLLNFAATMNDTIGNVTEGLANLLTKLPRLQILDSSKITEVEL</sequence>
<evidence type="ECO:0000313" key="1">
    <source>
        <dbReference type="EMBL" id="GAA5808166.1"/>
    </source>
</evidence>
<protein>
    <submittedName>
        <fullName evidence="1">Uncharacterized protein</fullName>
    </submittedName>
</protein>
<organism evidence="1 2">
    <name type="scientific">Mucor flavus</name>
    <dbReference type="NCBI Taxonomy" id="439312"/>
    <lineage>
        <taxon>Eukaryota</taxon>
        <taxon>Fungi</taxon>
        <taxon>Fungi incertae sedis</taxon>
        <taxon>Mucoromycota</taxon>
        <taxon>Mucoromycotina</taxon>
        <taxon>Mucoromycetes</taxon>
        <taxon>Mucorales</taxon>
        <taxon>Mucorineae</taxon>
        <taxon>Mucoraceae</taxon>
        <taxon>Mucor</taxon>
    </lineage>
</organism>
<accession>A0ABP9YMT3</accession>
<dbReference type="Proteomes" id="UP001473302">
    <property type="component" value="Unassembled WGS sequence"/>
</dbReference>
<proteinExistence type="predicted"/>
<reference evidence="1 2" key="1">
    <citation type="submission" date="2024-04" db="EMBL/GenBank/DDBJ databases">
        <title>genome sequences of Mucor flavus KT1a and Helicostylum pulchrum KT1b strains isolated from the surface of a dry-aged beef.</title>
        <authorList>
            <person name="Toyotome T."/>
            <person name="Hosono M."/>
            <person name="Torimaru M."/>
            <person name="Fukuda K."/>
            <person name="Mikami N."/>
        </authorList>
    </citation>
    <scope>NUCLEOTIDE SEQUENCE [LARGE SCALE GENOMIC DNA]</scope>
    <source>
        <strain evidence="1 2">KT1a</strain>
    </source>
</reference>
<evidence type="ECO:0000313" key="2">
    <source>
        <dbReference type="Proteomes" id="UP001473302"/>
    </source>
</evidence>